<proteinExistence type="predicted"/>
<sequence>MLVVVDDITLGLGVDQRPGEQHGKTPDRPDQQLHAPRAQIPAVEEMRDDALGSDEKLGEVPALGRL</sequence>
<evidence type="ECO:0000256" key="1">
    <source>
        <dbReference type="SAM" id="MobiDB-lite"/>
    </source>
</evidence>
<gene>
    <name evidence="2" type="ORF">SDC9_114719</name>
</gene>
<feature type="region of interest" description="Disordered" evidence="1">
    <location>
        <begin position="12"/>
        <end position="66"/>
    </location>
</feature>
<dbReference type="EMBL" id="VSSQ01021896">
    <property type="protein sequence ID" value="MPM67794.1"/>
    <property type="molecule type" value="Genomic_DNA"/>
</dbReference>
<name>A0A645C1F2_9ZZZZ</name>
<accession>A0A645C1F2</accession>
<feature type="compositionally biased region" description="Basic and acidic residues" evidence="1">
    <location>
        <begin position="17"/>
        <end position="31"/>
    </location>
</feature>
<dbReference type="AlphaFoldDB" id="A0A645C1F2"/>
<comment type="caution">
    <text evidence="2">The sequence shown here is derived from an EMBL/GenBank/DDBJ whole genome shotgun (WGS) entry which is preliminary data.</text>
</comment>
<protein>
    <submittedName>
        <fullName evidence="2">Uncharacterized protein</fullName>
    </submittedName>
</protein>
<feature type="compositionally biased region" description="Basic and acidic residues" evidence="1">
    <location>
        <begin position="44"/>
        <end position="58"/>
    </location>
</feature>
<reference evidence="2" key="1">
    <citation type="submission" date="2019-08" db="EMBL/GenBank/DDBJ databases">
        <authorList>
            <person name="Kucharzyk K."/>
            <person name="Murdoch R.W."/>
            <person name="Higgins S."/>
            <person name="Loffler F."/>
        </authorList>
    </citation>
    <scope>NUCLEOTIDE SEQUENCE</scope>
</reference>
<organism evidence="2">
    <name type="scientific">bioreactor metagenome</name>
    <dbReference type="NCBI Taxonomy" id="1076179"/>
    <lineage>
        <taxon>unclassified sequences</taxon>
        <taxon>metagenomes</taxon>
        <taxon>ecological metagenomes</taxon>
    </lineage>
</organism>
<evidence type="ECO:0000313" key="2">
    <source>
        <dbReference type="EMBL" id="MPM67794.1"/>
    </source>
</evidence>